<dbReference type="AlphaFoldDB" id="A0A0L0TDK7"/>
<feature type="transmembrane region" description="Helical" evidence="2">
    <location>
        <begin position="25"/>
        <end position="42"/>
    </location>
</feature>
<reference evidence="4 5" key="1">
    <citation type="submission" date="2009-11" db="EMBL/GenBank/DDBJ databases">
        <title>Annotation of Allomyces macrogynus ATCC 38327.</title>
        <authorList>
            <consortium name="The Broad Institute Genome Sequencing Platform"/>
            <person name="Russ C."/>
            <person name="Cuomo C."/>
            <person name="Burger G."/>
            <person name="Gray M.W."/>
            <person name="Holland P.W.H."/>
            <person name="King N."/>
            <person name="Lang F.B.F."/>
            <person name="Roger A.J."/>
            <person name="Ruiz-Trillo I."/>
            <person name="Young S.K."/>
            <person name="Zeng Q."/>
            <person name="Gargeya S."/>
            <person name="Fitzgerald M."/>
            <person name="Haas B."/>
            <person name="Abouelleil A."/>
            <person name="Alvarado L."/>
            <person name="Arachchi H.M."/>
            <person name="Berlin A."/>
            <person name="Chapman S.B."/>
            <person name="Gearin G."/>
            <person name="Goldberg J."/>
            <person name="Griggs A."/>
            <person name="Gujja S."/>
            <person name="Hansen M."/>
            <person name="Heiman D."/>
            <person name="Howarth C."/>
            <person name="Larimer J."/>
            <person name="Lui A."/>
            <person name="MacDonald P.J.P."/>
            <person name="McCowen C."/>
            <person name="Montmayeur A."/>
            <person name="Murphy C."/>
            <person name="Neiman D."/>
            <person name="Pearson M."/>
            <person name="Priest M."/>
            <person name="Roberts A."/>
            <person name="Saif S."/>
            <person name="Shea T."/>
            <person name="Sisk P."/>
            <person name="Stolte C."/>
            <person name="Sykes S."/>
            <person name="Wortman J."/>
            <person name="Nusbaum C."/>
            <person name="Birren B."/>
        </authorList>
    </citation>
    <scope>NUCLEOTIDE SEQUENCE [LARGE SCALE GENOMIC DNA]</scope>
    <source>
        <strain evidence="4 5">ATCC 38327</strain>
    </source>
</reference>
<sequence length="128" mass="13893">MITHPKAVLSDAGQADLTLCFQEGVILPVMALLALAILANRLRFLQGRPDLPVEMTHGGQWMLVFKMIIAVANLAVVIATVVVESTQPMPAATSTLFGWISLCLPLAVAIFSHHRGRYTPLFLLSTLE</sequence>
<keyword evidence="2" id="KW-1133">Transmembrane helix</keyword>
<evidence type="ECO:0000313" key="5">
    <source>
        <dbReference type="Proteomes" id="UP000054350"/>
    </source>
</evidence>
<gene>
    <name evidence="4" type="ORF">AMAG_20495</name>
</gene>
<keyword evidence="2" id="KW-0812">Transmembrane</keyword>
<proteinExistence type="predicted"/>
<dbReference type="Pfam" id="PF24357">
    <property type="entry name" value="TMD0_ABC"/>
    <property type="match status" value="1"/>
</dbReference>
<accession>A0A0L0TDK7</accession>
<organism evidence="4 5">
    <name type="scientific">Allomyces macrogynus (strain ATCC 38327)</name>
    <name type="common">Allomyces javanicus var. macrogynus</name>
    <dbReference type="NCBI Taxonomy" id="578462"/>
    <lineage>
        <taxon>Eukaryota</taxon>
        <taxon>Fungi</taxon>
        <taxon>Fungi incertae sedis</taxon>
        <taxon>Blastocladiomycota</taxon>
        <taxon>Blastocladiomycetes</taxon>
        <taxon>Blastocladiales</taxon>
        <taxon>Blastocladiaceae</taxon>
        <taxon>Allomyces</taxon>
    </lineage>
</organism>
<dbReference type="VEuPathDB" id="FungiDB:AMAG_20495"/>
<dbReference type="EMBL" id="GG745382">
    <property type="protein sequence ID" value="KNE72659.1"/>
    <property type="molecule type" value="Genomic_DNA"/>
</dbReference>
<protein>
    <recommendedName>
        <fullName evidence="3">ABC transporter TMD0 domain-containing protein</fullName>
    </recommendedName>
</protein>
<comment type="subcellular location">
    <subcellularLocation>
        <location evidence="1">Membrane</location>
        <topology evidence="1">Multi-pass membrane protein</topology>
    </subcellularLocation>
</comment>
<feature type="transmembrane region" description="Helical" evidence="2">
    <location>
        <begin position="89"/>
        <end position="111"/>
    </location>
</feature>
<feature type="transmembrane region" description="Helical" evidence="2">
    <location>
        <begin position="63"/>
        <end position="83"/>
    </location>
</feature>
<evidence type="ECO:0000256" key="1">
    <source>
        <dbReference type="ARBA" id="ARBA00004141"/>
    </source>
</evidence>
<evidence type="ECO:0000259" key="3">
    <source>
        <dbReference type="Pfam" id="PF24357"/>
    </source>
</evidence>
<keyword evidence="2" id="KW-0472">Membrane</keyword>
<keyword evidence="5" id="KW-1185">Reference proteome</keyword>
<dbReference type="GO" id="GO:0016020">
    <property type="term" value="C:membrane"/>
    <property type="evidence" value="ECO:0007669"/>
    <property type="project" value="UniProtKB-SubCell"/>
</dbReference>
<feature type="domain" description="ABC transporter TMD0" evidence="3">
    <location>
        <begin position="14"/>
        <end position="122"/>
    </location>
</feature>
<name>A0A0L0TDK7_ALLM3</name>
<evidence type="ECO:0000256" key="2">
    <source>
        <dbReference type="SAM" id="Phobius"/>
    </source>
</evidence>
<dbReference type="Proteomes" id="UP000054350">
    <property type="component" value="Unassembled WGS sequence"/>
</dbReference>
<dbReference type="InterPro" id="IPR056227">
    <property type="entry name" value="TMD0_ABC"/>
</dbReference>
<evidence type="ECO:0000313" key="4">
    <source>
        <dbReference type="EMBL" id="KNE72659.1"/>
    </source>
</evidence>
<reference evidence="5" key="2">
    <citation type="submission" date="2009-11" db="EMBL/GenBank/DDBJ databases">
        <title>The Genome Sequence of Allomyces macrogynus strain ATCC 38327.</title>
        <authorList>
            <consortium name="The Broad Institute Genome Sequencing Platform"/>
            <person name="Russ C."/>
            <person name="Cuomo C."/>
            <person name="Shea T."/>
            <person name="Young S.K."/>
            <person name="Zeng Q."/>
            <person name="Koehrsen M."/>
            <person name="Haas B."/>
            <person name="Borodovsky M."/>
            <person name="Guigo R."/>
            <person name="Alvarado L."/>
            <person name="Berlin A."/>
            <person name="Borenstein D."/>
            <person name="Chen Z."/>
            <person name="Engels R."/>
            <person name="Freedman E."/>
            <person name="Gellesch M."/>
            <person name="Goldberg J."/>
            <person name="Griggs A."/>
            <person name="Gujja S."/>
            <person name="Heiman D."/>
            <person name="Hepburn T."/>
            <person name="Howarth C."/>
            <person name="Jen D."/>
            <person name="Larson L."/>
            <person name="Lewis B."/>
            <person name="Mehta T."/>
            <person name="Park D."/>
            <person name="Pearson M."/>
            <person name="Roberts A."/>
            <person name="Saif S."/>
            <person name="Shenoy N."/>
            <person name="Sisk P."/>
            <person name="Stolte C."/>
            <person name="Sykes S."/>
            <person name="Walk T."/>
            <person name="White J."/>
            <person name="Yandava C."/>
            <person name="Burger G."/>
            <person name="Gray M.W."/>
            <person name="Holland P.W.H."/>
            <person name="King N."/>
            <person name="Lang F.B.F."/>
            <person name="Roger A.J."/>
            <person name="Ruiz-Trillo I."/>
            <person name="Lander E."/>
            <person name="Nusbaum C."/>
        </authorList>
    </citation>
    <scope>NUCLEOTIDE SEQUENCE [LARGE SCALE GENOMIC DNA]</scope>
    <source>
        <strain evidence="5">ATCC 38327</strain>
    </source>
</reference>